<keyword evidence="1" id="KW-0175">Coiled coil</keyword>
<comment type="caution">
    <text evidence="3">The sequence shown here is derived from an EMBL/GenBank/DDBJ whole genome shotgun (WGS) entry which is preliminary data.</text>
</comment>
<proteinExistence type="predicted"/>
<dbReference type="EMBL" id="AZHW01000061">
    <property type="protein sequence ID" value="ETX03318.1"/>
    <property type="molecule type" value="Genomic_DNA"/>
</dbReference>
<gene>
    <name evidence="3" type="ORF">ETSY1_00465</name>
</gene>
<reference evidence="3 4" key="1">
    <citation type="journal article" date="2014" name="Nature">
        <title>An environmental bacterial taxon with a large and distinct metabolic repertoire.</title>
        <authorList>
            <person name="Wilson M.C."/>
            <person name="Mori T."/>
            <person name="Ruckert C."/>
            <person name="Uria A.R."/>
            <person name="Helf M.J."/>
            <person name="Takada K."/>
            <person name="Gernert C."/>
            <person name="Steffens U.A."/>
            <person name="Heycke N."/>
            <person name="Schmitt S."/>
            <person name="Rinke C."/>
            <person name="Helfrich E.J."/>
            <person name="Brachmann A.O."/>
            <person name="Gurgui C."/>
            <person name="Wakimoto T."/>
            <person name="Kracht M."/>
            <person name="Crusemann M."/>
            <person name="Hentschel U."/>
            <person name="Abe I."/>
            <person name="Matsunaga S."/>
            <person name="Kalinowski J."/>
            <person name="Takeyama H."/>
            <person name="Piel J."/>
        </authorList>
    </citation>
    <scope>NUCLEOTIDE SEQUENCE [LARGE SCALE GENOMIC DNA]</scope>
    <source>
        <strain evidence="4">TSY1</strain>
    </source>
</reference>
<accession>W4LZK1</accession>
<evidence type="ECO:0000256" key="2">
    <source>
        <dbReference type="SAM" id="MobiDB-lite"/>
    </source>
</evidence>
<feature type="coiled-coil region" evidence="1">
    <location>
        <begin position="111"/>
        <end position="138"/>
    </location>
</feature>
<evidence type="ECO:0000313" key="3">
    <source>
        <dbReference type="EMBL" id="ETX03318.1"/>
    </source>
</evidence>
<dbReference type="AlphaFoldDB" id="W4LZK1"/>
<dbReference type="Gene3D" id="1.20.120.20">
    <property type="entry name" value="Apolipoprotein"/>
    <property type="match status" value="1"/>
</dbReference>
<sequence>MSGEEQQPRAPASGQMSQEELRQAARAAVGNGTAPYGDGHIEKIRDILFGSHLQHISGQFTRLESLIQQETADLRDTLLRRCDFLESYIKTEVESLNQRLTAEQTTRTSAIDQLVQDAKALGNQFEEKTEQLAEQTAEGQHELRELLLEQSKALAEDIRNRYDDISALLAQQLEDLRQVKTDRAALASLFGEMAMRLNQELSRSELPSERDEDKSEST</sequence>
<dbReference type="Proteomes" id="UP000019141">
    <property type="component" value="Unassembled WGS sequence"/>
</dbReference>
<protein>
    <submittedName>
        <fullName evidence="3">Uncharacterized protein</fullName>
    </submittedName>
</protein>
<keyword evidence="4" id="KW-1185">Reference proteome</keyword>
<evidence type="ECO:0000256" key="1">
    <source>
        <dbReference type="SAM" id="Coils"/>
    </source>
</evidence>
<dbReference type="SUPFAM" id="SSF58113">
    <property type="entry name" value="Apolipoprotein A-I"/>
    <property type="match status" value="1"/>
</dbReference>
<feature type="region of interest" description="Disordered" evidence="2">
    <location>
        <begin position="1"/>
        <end position="25"/>
    </location>
</feature>
<evidence type="ECO:0000313" key="4">
    <source>
        <dbReference type="Proteomes" id="UP000019141"/>
    </source>
</evidence>
<name>W4LZK1_ENTF1</name>
<dbReference type="HOGENOM" id="CLU_110156_1_0_7"/>
<organism evidence="3 4">
    <name type="scientific">Entotheonella factor</name>
    <dbReference type="NCBI Taxonomy" id="1429438"/>
    <lineage>
        <taxon>Bacteria</taxon>
        <taxon>Pseudomonadati</taxon>
        <taxon>Nitrospinota/Tectimicrobiota group</taxon>
        <taxon>Candidatus Tectimicrobiota</taxon>
        <taxon>Candidatus Entotheonellia</taxon>
        <taxon>Candidatus Entotheonellales</taxon>
        <taxon>Candidatus Entotheonellaceae</taxon>
        <taxon>Candidatus Entotheonella</taxon>
    </lineage>
</organism>